<proteinExistence type="predicted"/>
<feature type="region of interest" description="Disordered" evidence="1">
    <location>
        <begin position="1"/>
        <end position="20"/>
    </location>
</feature>
<comment type="caution">
    <text evidence="2">The sequence shown here is derived from an EMBL/GenBank/DDBJ whole genome shotgun (WGS) entry which is preliminary data.</text>
</comment>
<protein>
    <recommendedName>
        <fullName evidence="4">Glycine-rich protein</fullName>
    </recommendedName>
</protein>
<dbReference type="PANTHER" id="PTHR37736">
    <property type="entry name" value="GLYCINE-RICH PROTEIN"/>
    <property type="match status" value="1"/>
</dbReference>
<dbReference type="Proteomes" id="UP001420932">
    <property type="component" value="Unassembled WGS sequence"/>
</dbReference>
<feature type="compositionally biased region" description="Gly residues" evidence="1">
    <location>
        <begin position="424"/>
        <end position="442"/>
    </location>
</feature>
<dbReference type="AlphaFoldDB" id="A0AAP0HZY1"/>
<feature type="compositionally biased region" description="Low complexity" evidence="1">
    <location>
        <begin position="7"/>
        <end position="20"/>
    </location>
</feature>
<feature type="compositionally biased region" description="Pro residues" evidence="1">
    <location>
        <begin position="95"/>
        <end position="107"/>
    </location>
</feature>
<evidence type="ECO:0000313" key="2">
    <source>
        <dbReference type="EMBL" id="KAK9107788.1"/>
    </source>
</evidence>
<keyword evidence="3" id="KW-1185">Reference proteome</keyword>
<organism evidence="2 3">
    <name type="scientific">Stephania yunnanensis</name>
    <dbReference type="NCBI Taxonomy" id="152371"/>
    <lineage>
        <taxon>Eukaryota</taxon>
        <taxon>Viridiplantae</taxon>
        <taxon>Streptophyta</taxon>
        <taxon>Embryophyta</taxon>
        <taxon>Tracheophyta</taxon>
        <taxon>Spermatophyta</taxon>
        <taxon>Magnoliopsida</taxon>
        <taxon>Ranunculales</taxon>
        <taxon>Menispermaceae</taxon>
        <taxon>Menispermoideae</taxon>
        <taxon>Cissampelideae</taxon>
        <taxon>Stephania</taxon>
    </lineage>
</organism>
<evidence type="ECO:0000313" key="3">
    <source>
        <dbReference type="Proteomes" id="UP001420932"/>
    </source>
</evidence>
<reference evidence="2 3" key="1">
    <citation type="submission" date="2024-01" db="EMBL/GenBank/DDBJ databases">
        <title>Genome assemblies of Stephania.</title>
        <authorList>
            <person name="Yang L."/>
        </authorList>
    </citation>
    <scope>NUCLEOTIDE SEQUENCE [LARGE SCALE GENOMIC DNA]</scope>
    <source>
        <strain evidence="2">YNDBR</strain>
        <tissue evidence="2">Leaf</tissue>
    </source>
</reference>
<name>A0AAP0HZY1_9MAGN</name>
<feature type="compositionally biased region" description="Gly residues" evidence="1">
    <location>
        <begin position="372"/>
        <end position="401"/>
    </location>
</feature>
<feature type="compositionally biased region" description="Low complexity" evidence="1">
    <location>
        <begin position="402"/>
        <end position="423"/>
    </location>
</feature>
<sequence length="452" mass="48885">MAAAPDSSSSSSCSSTDGPVLNLMNKRLRALRKKLNRITQLEDSISQGKPIKTEQEDLIRSKASIVTLIDEYDKLRLPLSLALQEELSLSLSNPSPNPNPNPNPNPTPNLAAAPTVDDAAAAASVEDLLRLLYFGTLFDVKEQSDFTSTMLTRTHERGCCITYDYVTDDATDLLGEKDLDLISSLAGLVISRPVDAGVSHKNALTSCVDRAKLWLGRSDKPIQDGVAVTYAGLRQKLEKILASDYFTTTPEMKAPVEVAAAAGKYAPCCVPVQDAPVASAVSEQNEGGFAAHYEYQEEETEDFEGQGTVVDPTSPSEEVHKDDSETPELIEIPIQQEHHNPEIEVEQNYEDAELEQQQQQQYVPKRPYPNQRGGGRGGGGGRRGYSNGRGGRGGRGGGGYQNGRSQYYEQPGNYYPRNYYNTRGRGGGRGGGYNNHGSGPNGGHAQAVESSS</sequence>
<feature type="region of interest" description="Disordered" evidence="1">
    <location>
        <begin position="352"/>
        <end position="452"/>
    </location>
</feature>
<gene>
    <name evidence="2" type="ORF">Syun_023799</name>
</gene>
<dbReference type="PANTHER" id="PTHR37736:SF1">
    <property type="entry name" value="GLYCINE-RICH PROTEIN"/>
    <property type="match status" value="1"/>
</dbReference>
<evidence type="ECO:0000256" key="1">
    <source>
        <dbReference type="SAM" id="MobiDB-lite"/>
    </source>
</evidence>
<feature type="region of interest" description="Disordered" evidence="1">
    <location>
        <begin position="297"/>
        <end position="326"/>
    </location>
</feature>
<evidence type="ECO:0008006" key="4">
    <source>
        <dbReference type="Google" id="ProtNLM"/>
    </source>
</evidence>
<feature type="region of interest" description="Disordered" evidence="1">
    <location>
        <begin position="90"/>
        <end position="112"/>
    </location>
</feature>
<dbReference type="EMBL" id="JBBNAF010000010">
    <property type="protein sequence ID" value="KAK9107788.1"/>
    <property type="molecule type" value="Genomic_DNA"/>
</dbReference>
<accession>A0AAP0HZY1</accession>